<dbReference type="Proteomes" id="UP000433071">
    <property type="component" value="Unassembled WGS sequence"/>
</dbReference>
<protein>
    <recommendedName>
        <fullName evidence="3">Heavy-metal-associated domain-containing protein</fullName>
    </recommendedName>
</protein>
<dbReference type="OrthoDB" id="128043at2"/>
<evidence type="ECO:0000313" key="1">
    <source>
        <dbReference type="EMBL" id="MTH70207.1"/>
    </source>
</evidence>
<organism evidence="1 2">
    <name type="scientific">Agromyces bracchium</name>
    <dbReference type="NCBI Taxonomy" id="88376"/>
    <lineage>
        <taxon>Bacteria</taxon>
        <taxon>Bacillati</taxon>
        <taxon>Actinomycetota</taxon>
        <taxon>Actinomycetes</taxon>
        <taxon>Micrococcales</taxon>
        <taxon>Microbacteriaceae</taxon>
        <taxon>Agromyces</taxon>
    </lineage>
</organism>
<sequence length="265" mass="28038">MPHEVPGLSIEADGYRLADLHAPAEAGSAESLHFRILDSEGDALTDFDETHERPLHLIVVRSDGAQFRHVHPELEDDGHWSIPWEWEAAGTYRLFADFRPTGHDETLTLTTTASVNGLVAPTDAPAPGSRVAEAGPFTVELTGDLAAGAEAELEFTVRRDGRPVTTIEPYLGAAGHLVMLRAGDLGYLHAHPLDEAETAGASDLGPDIRFAATPPTEGDYLLYVDFKVDGQVHTAAFAVDAALAAAESAAHGDGDGDGGEHADGH</sequence>
<evidence type="ECO:0008006" key="3">
    <source>
        <dbReference type="Google" id="ProtNLM"/>
    </source>
</evidence>
<dbReference type="AlphaFoldDB" id="A0A6I3MDY5"/>
<gene>
    <name evidence="1" type="ORF">GJ743_17715</name>
</gene>
<evidence type="ECO:0000313" key="2">
    <source>
        <dbReference type="Proteomes" id="UP000433071"/>
    </source>
</evidence>
<comment type="caution">
    <text evidence="1">The sequence shown here is derived from an EMBL/GenBank/DDBJ whole genome shotgun (WGS) entry which is preliminary data.</text>
</comment>
<keyword evidence="2" id="KW-1185">Reference proteome</keyword>
<accession>A0A6I3MDY5</accession>
<name>A0A6I3MDY5_9MICO</name>
<proteinExistence type="predicted"/>
<reference evidence="1 2" key="1">
    <citation type="submission" date="2019-11" db="EMBL/GenBank/DDBJ databases">
        <title>Agromyces kandeliae sp. nov., isolated from mangrove soil.</title>
        <authorList>
            <person name="Wang R."/>
        </authorList>
    </citation>
    <scope>NUCLEOTIDE SEQUENCE [LARGE SCALE GENOMIC DNA]</scope>
    <source>
        <strain evidence="1 2">JCM 11433</strain>
    </source>
</reference>
<dbReference type="EMBL" id="WMLB01000042">
    <property type="protein sequence ID" value="MTH70207.1"/>
    <property type="molecule type" value="Genomic_DNA"/>
</dbReference>